<evidence type="ECO:0000313" key="12">
    <source>
        <dbReference type="EMBL" id="CAF2836260.1"/>
    </source>
</evidence>
<dbReference type="AlphaFoldDB" id="A0A7R8CJ65"/>
<keyword evidence="7 9" id="KW-0505">Motor protein</keyword>
<evidence type="ECO:0000256" key="9">
    <source>
        <dbReference type="PROSITE-ProRule" id="PRU00283"/>
    </source>
</evidence>
<evidence type="ECO:0000256" key="10">
    <source>
        <dbReference type="SAM" id="Coils"/>
    </source>
</evidence>
<dbReference type="GO" id="GO:0003777">
    <property type="term" value="F:microtubule motor activity"/>
    <property type="evidence" value="ECO:0007669"/>
    <property type="project" value="InterPro"/>
</dbReference>
<evidence type="ECO:0000313" key="13">
    <source>
        <dbReference type="Proteomes" id="UP000675881"/>
    </source>
</evidence>
<keyword evidence="6 10" id="KW-0175">Coiled coil</keyword>
<feature type="region of interest" description="Disordered" evidence="11">
    <location>
        <begin position="125"/>
        <end position="153"/>
    </location>
</feature>
<dbReference type="GO" id="GO:0090307">
    <property type="term" value="P:mitotic spindle assembly"/>
    <property type="evidence" value="ECO:0007669"/>
    <property type="project" value="UniProtKB-ARBA"/>
</dbReference>
<keyword evidence="2" id="KW-0963">Cytoplasm</keyword>
<dbReference type="PROSITE" id="PS50067">
    <property type="entry name" value="KINESIN_MOTOR_2"/>
    <property type="match status" value="1"/>
</dbReference>
<dbReference type="GO" id="GO:0007018">
    <property type="term" value="P:microtubule-based movement"/>
    <property type="evidence" value="ECO:0007669"/>
    <property type="project" value="InterPro"/>
</dbReference>
<feature type="binding site" evidence="9">
    <location>
        <begin position="438"/>
        <end position="445"/>
    </location>
    <ligand>
        <name>ATP</name>
        <dbReference type="ChEBI" id="CHEBI:30616"/>
    </ligand>
</feature>
<dbReference type="OrthoDB" id="3176171at2759"/>
<dbReference type="FunFam" id="3.40.850.10:FF:000065">
    <property type="entry name" value="Kinesin-like protein"/>
    <property type="match status" value="1"/>
</dbReference>
<dbReference type="PRINTS" id="PR00380">
    <property type="entry name" value="KINESINHEAVY"/>
</dbReference>
<keyword evidence="13" id="KW-1185">Reference proteome</keyword>
<evidence type="ECO:0000256" key="11">
    <source>
        <dbReference type="SAM" id="MobiDB-lite"/>
    </source>
</evidence>
<sequence>MIHSSLFYALFNYYQTPSNSMDSKASGIARPVSSRLPTPRISKNDATNKRNIMGPTTTDLEQGTAKRARAAAMDTPKLPSNLNKAKSKSMMIMKGPSRRGVGGTNSTLSAARSFNHTAKMDSFARPVAPPSLRSTDKPQLGKGKGPAGPPKWDLKSRLEIMEKKSSNNANRIEHLEHLNTALKSNVVEKENMVNQNVEELSQMKEHQHQLMQQLSQAQSRASNMEEQKNMEIKSLKSQLNDLEFKIDAQKRSIQSLGDELDSKREELRGLKSTVATLTSTSAGMDAKLKHFELENEKSTAEISRLSKLSSDQEEQIRIYEEKARAFESERRKLHNLIQELKGNIRVFCRLRPLLGEEVLHQNGKINHISIKEDSKSLELLKSSDSSLDTGLKVKNTNYDFEFDKVFGPDTTQDVVFEEISQLVQSAIDGYNVCVFAYGQTGSGKTFTMEGGESSGCEGMIPKTIKKIFEETKQLVGKGWTYKLEASFLEIYNEEIHDLLATEKNLKYEIKMSDSNKKGEIYVSNAKKEVVTSQGQINNLLKLSMKNRAVAATNCNERSSRSHSVFILKITGSNTITSEACQGCLNLVDLAGSERLKDSGSEGARLKETQSINKSLANLSNVIMALAQKESHVPFRNSKLTHLLQNSLGGNSKTLMFVNISPREEFFHETLSSLRFATKVNQCQIGTATKRLPDGVGEGIDEEEEDASKRGVVVSETGLSVVKRVLKLFEPASSASLFCSNTSSA</sequence>
<evidence type="ECO:0000256" key="4">
    <source>
        <dbReference type="ARBA" id="ARBA00022741"/>
    </source>
</evidence>
<evidence type="ECO:0000256" key="7">
    <source>
        <dbReference type="ARBA" id="ARBA00023175"/>
    </source>
</evidence>
<gene>
    <name evidence="12" type="ORF">LSAA_4566</name>
</gene>
<dbReference type="InterPro" id="IPR001752">
    <property type="entry name" value="Kinesin_motor_dom"/>
</dbReference>
<proteinExistence type="inferred from homology"/>
<dbReference type="GO" id="GO:0008017">
    <property type="term" value="F:microtubule binding"/>
    <property type="evidence" value="ECO:0007669"/>
    <property type="project" value="InterPro"/>
</dbReference>
<keyword evidence="5 9" id="KW-0067">ATP-binding</keyword>
<organism evidence="12 13">
    <name type="scientific">Lepeophtheirus salmonis</name>
    <name type="common">Salmon louse</name>
    <name type="synonym">Caligus salmonis</name>
    <dbReference type="NCBI Taxonomy" id="72036"/>
    <lineage>
        <taxon>Eukaryota</taxon>
        <taxon>Metazoa</taxon>
        <taxon>Ecdysozoa</taxon>
        <taxon>Arthropoda</taxon>
        <taxon>Crustacea</taxon>
        <taxon>Multicrustacea</taxon>
        <taxon>Hexanauplia</taxon>
        <taxon>Copepoda</taxon>
        <taxon>Siphonostomatoida</taxon>
        <taxon>Caligidae</taxon>
        <taxon>Lepeophtheirus</taxon>
    </lineage>
</organism>
<protein>
    <submittedName>
        <fullName evidence="12">KIFC1</fullName>
    </submittedName>
</protein>
<evidence type="ECO:0000256" key="8">
    <source>
        <dbReference type="ARBA" id="ARBA00023212"/>
    </source>
</evidence>
<keyword evidence="3" id="KW-0493">Microtubule</keyword>
<dbReference type="Pfam" id="PF00225">
    <property type="entry name" value="Kinesin"/>
    <property type="match status" value="1"/>
</dbReference>
<dbReference type="SUPFAM" id="SSF52540">
    <property type="entry name" value="P-loop containing nucleoside triphosphate hydrolases"/>
    <property type="match status" value="1"/>
</dbReference>
<dbReference type="GO" id="GO:0005874">
    <property type="term" value="C:microtubule"/>
    <property type="evidence" value="ECO:0007669"/>
    <property type="project" value="UniProtKB-KW"/>
</dbReference>
<dbReference type="InterPro" id="IPR027640">
    <property type="entry name" value="Kinesin-like_fam"/>
</dbReference>
<accession>A0A7R8CJ65</accession>
<evidence type="ECO:0000256" key="2">
    <source>
        <dbReference type="ARBA" id="ARBA00022490"/>
    </source>
</evidence>
<dbReference type="InterPro" id="IPR027417">
    <property type="entry name" value="P-loop_NTPase"/>
</dbReference>
<dbReference type="EMBL" id="HG994593">
    <property type="protein sequence ID" value="CAF2836260.1"/>
    <property type="molecule type" value="Genomic_DNA"/>
</dbReference>
<evidence type="ECO:0000256" key="6">
    <source>
        <dbReference type="ARBA" id="ARBA00023054"/>
    </source>
</evidence>
<evidence type="ECO:0000256" key="5">
    <source>
        <dbReference type="ARBA" id="ARBA00022840"/>
    </source>
</evidence>
<keyword evidence="8" id="KW-0206">Cytoskeleton</keyword>
<dbReference type="Proteomes" id="UP000675881">
    <property type="component" value="Chromosome 14"/>
</dbReference>
<dbReference type="PANTHER" id="PTHR47972">
    <property type="entry name" value="KINESIN-LIKE PROTEIN KLP-3"/>
    <property type="match status" value="1"/>
</dbReference>
<evidence type="ECO:0000256" key="3">
    <source>
        <dbReference type="ARBA" id="ARBA00022701"/>
    </source>
</evidence>
<keyword evidence="4 9" id="KW-0547">Nucleotide-binding</keyword>
<feature type="coiled-coil region" evidence="10">
    <location>
        <begin position="200"/>
        <end position="343"/>
    </location>
</feature>
<dbReference type="InterPro" id="IPR036961">
    <property type="entry name" value="Kinesin_motor_dom_sf"/>
</dbReference>
<dbReference type="SMART" id="SM00129">
    <property type="entry name" value="KISc"/>
    <property type="match status" value="1"/>
</dbReference>
<comment type="subcellular location">
    <subcellularLocation>
        <location evidence="1">Cytoplasm</location>
        <location evidence="1">Cytoskeleton</location>
    </subcellularLocation>
</comment>
<dbReference type="CDD" id="cd01366">
    <property type="entry name" value="KISc_C_terminal"/>
    <property type="match status" value="1"/>
</dbReference>
<dbReference type="Gene3D" id="3.40.850.10">
    <property type="entry name" value="Kinesin motor domain"/>
    <property type="match status" value="1"/>
</dbReference>
<dbReference type="GO" id="GO:0005524">
    <property type="term" value="F:ATP binding"/>
    <property type="evidence" value="ECO:0007669"/>
    <property type="project" value="UniProtKB-UniRule"/>
</dbReference>
<dbReference type="PANTHER" id="PTHR47972:SF45">
    <property type="entry name" value="PROTEIN CLARET SEGREGATIONAL"/>
    <property type="match status" value="1"/>
</dbReference>
<name>A0A7R8CJ65_LEPSM</name>
<feature type="region of interest" description="Disordered" evidence="11">
    <location>
        <begin position="25"/>
        <end position="82"/>
    </location>
</feature>
<comment type="similarity">
    <text evidence="9">Belongs to the TRAFAC class myosin-kinesin ATPase superfamily. Kinesin family.</text>
</comment>
<reference evidence="12" key="1">
    <citation type="submission" date="2021-02" db="EMBL/GenBank/DDBJ databases">
        <authorList>
            <person name="Bekaert M."/>
        </authorList>
    </citation>
    <scope>NUCLEOTIDE SEQUENCE</scope>
    <source>
        <strain evidence="12">IoA-00</strain>
    </source>
</reference>
<evidence type="ECO:0000256" key="1">
    <source>
        <dbReference type="ARBA" id="ARBA00004245"/>
    </source>
</evidence>